<evidence type="ECO:0000313" key="2">
    <source>
        <dbReference type="EMBL" id="CAL0335063.1"/>
    </source>
</evidence>
<dbReference type="Proteomes" id="UP001497480">
    <property type="component" value="Unassembled WGS sequence"/>
</dbReference>
<comment type="caution">
    <text evidence="2">The sequence shown here is derived from an EMBL/GenBank/DDBJ whole genome shotgun (WGS) entry which is preliminary data.</text>
</comment>
<organism evidence="2 3">
    <name type="scientific">Lupinus luteus</name>
    <name type="common">European yellow lupine</name>
    <dbReference type="NCBI Taxonomy" id="3873"/>
    <lineage>
        <taxon>Eukaryota</taxon>
        <taxon>Viridiplantae</taxon>
        <taxon>Streptophyta</taxon>
        <taxon>Embryophyta</taxon>
        <taxon>Tracheophyta</taxon>
        <taxon>Spermatophyta</taxon>
        <taxon>Magnoliopsida</taxon>
        <taxon>eudicotyledons</taxon>
        <taxon>Gunneridae</taxon>
        <taxon>Pentapetalae</taxon>
        <taxon>rosids</taxon>
        <taxon>fabids</taxon>
        <taxon>Fabales</taxon>
        <taxon>Fabaceae</taxon>
        <taxon>Papilionoideae</taxon>
        <taxon>50 kb inversion clade</taxon>
        <taxon>genistoids sensu lato</taxon>
        <taxon>core genistoids</taxon>
        <taxon>Genisteae</taxon>
        <taxon>Lupinus</taxon>
    </lineage>
</organism>
<dbReference type="SUPFAM" id="SSF57095">
    <property type="entry name" value="Scorpion toxin-like"/>
    <property type="match status" value="1"/>
</dbReference>
<feature type="chain" id="PRO_5043415880" evidence="1">
    <location>
        <begin position="24"/>
        <end position="64"/>
    </location>
</feature>
<keyword evidence="1" id="KW-0732">Signal</keyword>
<accession>A0AAV1YM79</accession>
<dbReference type="EMBL" id="CAXHTB010000026">
    <property type="protein sequence ID" value="CAL0335063.1"/>
    <property type="molecule type" value="Genomic_DNA"/>
</dbReference>
<reference evidence="2 3" key="1">
    <citation type="submission" date="2024-03" db="EMBL/GenBank/DDBJ databases">
        <authorList>
            <person name="Martinez-Hernandez J."/>
        </authorList>
    </citation>
    <scope>NUCLEOTIDE SEQUENCE [LARGE SCALE GENOMIC DNA]</scope>
</reference>
<evidence type="ECO:0000256" key="1">
    <source>
        <dbReference type="SAM" id="SignalP"/>
    </source>
</evidence>
<feature type="signal peptide" evidence="1">
    <location>
        <begin position="1"/>
        <end position="23"/>
    </location>
</feature>
<dbReference type="AlphaFoldDB" id="A0AAV1YM79"/>
<keyword evidence="3" id="KW-1185">Reference proteome</keyword>
<evidence type="ECO:0000313" key="3">
    <source>
        <dbReference type="Proteomes" id="UP001497480"/>
    </source>
</evidence>
<sequence>MVENLACVYVTFFLIFLLSIVIAQGTTENVNIHLYCFTDIQCFDPCEIRGFATGICMEFECWCR</sequence>
<protein>
    <submittedName>
        <fullName evidence="2">Uncharacterized protein</fullName>
    </submittedName>
</protein>
<dbReference type="InterPro" id="IPR036574">
    <property type="entry name" value="Scorpion_toxin-like_sf"/>
</dbReference>
<gene>
    <name evidence="2" type="ORF">LLUT_LOCUS36123</name>
</gene>
<name>A0AAV1YM79_LUPLU</name>
<proteinExistence type="predicted"/>